<dbReference type="GO" id="GO:0009279">
    <property type="term" value="C:cell outer membrane"/>
    <property type="evidence" value="ECO:0007669"/>
    <property type="project" value="TreeGrafter"/>
</dbReference>
<dbReference type="InterPro" id="IPR013105">
    <property type="entry name" value="TPR_2"/>
</dbReference>
<evidence type="ECO:0000313" key="4">
    <source>
        <dbReference type="EMBL" id="BAY59013.1"/>
    </source>
</evidence>
<dbReference type="AlphaFoldDB" id="A0A1Z4JQS2"/>
<dbReference type="GO" id="GO:0046813">
    <property type="term" value="P:receptor-mediated virion attachment to host cell"/>
    <property type="evidence" value="ECO:0007669"/>
    <property type="project" value="TreeGrafter"/>
</dbReference>
<protein>
    <submittedName>
        <fullName evidence="4">Uncharacterized protein</fullName>
    </submittedName>
</protein>
<reference evidence="4 5" key="1">
    <citation type="submission" date="2017-06" db="EMBL/GenBank/DDBJ databases">
        <title>Genome sequencing of cyanobaciteial culture collection at National Institute for Environmental Studies (NIES).</title>
        <authorList>
            <person name="Hirose Y."/>
            <person name="Shimura Y."/>
            <person name="Fujisawa T."/>
            <person name="Nakamura Y."/>
            <person name="Kawachi M."/>
        </authorList>
    </citation>
    <scope>NUCLEOTIDE SEQUENCE [LARGE SCALE GENOMIC DNA]</scope>
    <source>
        <strain evidence="4 5">NIES-2135</strain>
    </source>
</reference>
<evidence type="ECO:0000256" key="1">
    <source>
        <dbReference type="ARBA" id="ARBA00022737"/>
    </source>
</evidence>
<dbReference type="Gene3D" id="1.25.40.10">
    <property type="entry name" value="Tetratricopeptide repeat domain"/>
    <property type="match status" value="2"/>
</dbReference>
<gene>
    <name evidence="4" type="ORF">NIES2135_58890</name>
</gene>
<accession>A0A1Z4JQS2</accession>
<dbReference type="SMART" id="SM00028">
    <property type="entry name" value="TPR"/>
    <property type="match status" value="5"/>
</dbReference>
<dbReference type="PROSITE" id="PS50005">
    <property type="entry name" value="TPR"/>
    <property type="match status" value="3"/>
</dbReference>
<keyword evidence="5" id="KW-1185">Reference proteome</keyword>
<dbReference type="Pfam" id="PF13431">
    <property type="entry name" value="TPR_17"/>
    <property type="match status" value="1"/>
</dbReference>
<evidence type="ECO:0000256" key="2">
    <source>
        <dbReference type="ARBA" id="ARBA00022803"/>
    </source>
</evidence>
<organism evidence="4 5">
    <name type="scientific">Leptolyngbya boryana NIES-2135</name>
    <dbReference type="NCBI Taxonomy" id="1973484"/>
    <lineage>
        <taxon>Bacteria</taxon>
        <taxon>Bacillati</taxon>
        <taxon>Cyanobacteriota</taxon>
        <taxon>Cyanophyceae</taxon>
        <taxon>Leptolyngbyales</taxon>
        <taxon>Leptolyngbyaceae</taxon>
        <taxon>Leptolyngbya group</taxon>
        <taxon>Leptolyngbya</taxon>
    </lineage>
</organism>
<dbReference type="Proteomes" id="UP000217895">
    <property type="component" value="Chromosome"/>
</dbReference>
<dbReference type="PANTHER" id="PTHR44858:SF1">
    <property type="entry name" value="UDP-N-ACETYLGLUCOSAMINE--PEPTIDE N-ACETYLGLUCOSAMINYLTRANSFERASE SPINDLY-RELATED"/>
    <property type="match status" value="1"/>
</dbReference>
<keyword evidence="2 3" id="KW-0802">TPR repeat</keyword>
<feature type="repeat" description="TPR" evidence="3">
    <location>
        <begin position="51"/>
        <end position="84"/>
    </location>
</feature>
<dbReference type="SUPFAM" id="SSF48452">
    <property type="entry name" value="TPR-like"/>
    <property type="match status" value="1"/>
</dbReference>
<dbReference type="InterPro" id="IPR050498">
    <property type="entry name" value="Ycf3"/>
</dbReference>
<feature type="repeat" description="TPR" evidence="3">
    <location>
        <begin position="190"/>
        <end position="223"/>
    </location>
</feature>
<proteinExistence type="predicted"/>
<evidence type="ECO:0000256" key="3">
    <source>
        <dbReference type="PROSITE-ProRule" id="PRU00339"/>
    </source>
</evidence>
<keyword evidence="1" id="KW-0677">Repeat</keyword>
<sequence length="263" mass="29294">MSSISKVMLSFSVAIALLIEGFSIRNDVQAVQYSSSSNLQNQAISIAQITVEDWLWQAVEKANRGDFRGAISDLDRAIELHPNNARLYANRAGLYLMVDEFERAEADATRAIALSPYQALAFFNRAAARHYLKKYQPAIEDYTQALNLGVPGDTLAVLYFSRGEARRMIRDLTGSIADNTTAIQIDPTSGEAYDNRGLAYLDQGDTEHAIADFQKAAELFNARGDQANYRAALARVQKLQMSRHDTKSRSIKAPLHKILKVMF</sequence>
<dbReference type="EMBL" id="AP018203">
    <property type="protein sequence ID" value="BAY59013.1"/>
    <property type="molecule type" value="Genomic_DNA"/>
</dbReference>
<dbReference type="PANTHER" id="PTHR44858">
    <property type="entry name" value="TETRATRICOPEPTIDE REPEAT PROTEIN 6"/>
    <property type="match status" value="1"/>
</dbReference>
<feature type="repeat" description="TPR" evidence="3">
    <location>
        <begin position="85"/>
        <end position="118"/>
    </location>
</feature>
<dbReference type="Pfam" id="PF07719">
    <property type="entry name" value="TPR_2"/>
    <property type="match status" value="1"/>
</dbReference>
<name>A0A1Z4JQS2_LEPBY</name>
<evidence type="ECO:0000313" key="5">
    <source>
        <dbReference type="Proteomes" id="UP000217895"/>
    </source>
</evidence>
<dbReference type="InterPro" id="IPR019734">
    <property type="entry name" value="TPR_rpt"/>
</dbReference>
<dbReference type="InterPro" id="IPR011990">
    <property type="entry name" value="TPR-like_helical_dom_sf"/>
</dbReference>